<comment type="cofactor">
    <cofactor evidence="1">
        <name>Mg(2+)</name>
        <dbReference type="ChEBI" id="CHEBI:18420"/>
    </cofactor>
</comment>
<dbReference type="PROSITE" id="PS50887">
    <property type="entry name" value="GGDEF"/>
    <property type="match status" value="1"/>
</dbReference>
<evidence type="ECO:0000313" key="12">
    <source>
        <dbReference type="Proteomes" id="UP000033664"/>
    </source>
</evidence>
<dbReference type="EMBL" id="JXXZ01000010">
    <property type="protein sequence ID" value="KJY98557.1"/>
    <property type="molecule type" value="Genomic_DNA"/>
</dbReference>
<dbReference type="PATRIC" id="fig|151081.8.peg.2345"/>
<evidence type="ECO:0000256" key="9">
    <source>
        <dbReference type="SAM" id="Phobius"/>
    </source>
</evidence>
<gene>
    <name evidence="11" type="ORF">TW72_12565</name>
</gene>
<comment type="caution">
    <text evidence="11">The sequence shown here is derived from an EMBL/GenBank/DDBJ whole genome shotgun (WGS) entry which is preliminary data.</text>
</comment>
<feature type="transmembrane region" description="Helical" evidence="9">
    <location>
        <begin position="201"/>
        <end position="221"/>
    </location>
</feature>
<keyword evidence="12" id="KW-1185">Reference proteome</keyword>
<dbReference type="GO" id="GO:0005886">
    <property type="term" value="C:plasma membrane"/>
    <property type="evidence" value="ECO:0007669"/>
    <property type="project" value="UniProtKB-SubCell"/>
</dbReference>
<dbReference type="FunFam" id="3.30.70.270:FF:000001">
    <property type="entry name" value="Diguanylate cyclase domain protein"/>
    <property type="match status" value="1"/>
</dbReference>
<sequence>MTPTVKAQSHASARLPHLNTFPKLLIGGLLYYALAQFGMTFMATQPANITLIWLSVGVALVMYLRLGKASAIVVFIASFAANYPGMQVADMVHGVVHTSIAALIDTLAPWVMAGLVKRHLQSGLSRFQDLVTLVVRVYLLPIALSVVMLTVNLILGGYIGSELFAQYVLQLLFSDILGALLVYAFFDAFVKQQQWPLRQSALACASIVLALAAMLTAKLWLGGFIFAVLPCVLVMIFVCASVFVYSVLLAVVAALVVLFGHDFGPFIQDTPMQSLFMLQSFIVTLSMLTIGGRLLQSQLLNETDSKHYWQHQARFDDLTQLMQRNAFMDAAEHSLRCGGLKGKSSSIAVVDLDLFKKVNDRFGHQAGDEVLECVAYCLTKQLREHDLAARFGGEEFVLLLSAHLEQGCGIVERIRIAISELTFDDYPELRVTCSIGVTHVNQGEDIGSALSRADGSLYKAKQQGRNQVCINH</sequence>
<feature type="transmembrane region" description="Helical" evidence="9">
    <location>
        <begin position="95"/>
        <end position="116"/>
    </location>
</feature>
<evidence type="ECO:0000256" key="8">
    <source>
        <dbReference type="ARBA" id="ARBA00034247"/>
    </source>
</evidence>
<dbReference type="PANTHER" id="PTHR45138">
    <property type="entry name" value="REGULATORY COMPONENTS OF SENSORY TRANSDUCTION SYSTEM"/>
    <property type="match status" value="1"/>
</dbReference>
<keyword evidence="6 9" id="KW-1133">Transmembrane helix</keyword>
<dbReference type="GO" id="GO:0052621">
    <property type="term" value="F:diguanylate cyclase activity"/>
    <property type="evidence" value="ECO:0007669"/>
    <property type="project" value="UniProtKB-EC"/>
</dbReference>
<dbReference type="NCBIfam" id="TIGR00254">
    <property type="entry name" value="GGDEF"/>
    <property type="match status" value="1"/>
</dbReference>
<evidence type="ECO:0000256" key="3">
    <source>
        <dbReference type="ARBA" id="ARBA00012528"/>
    </source>
</evidence>
<evidence type="ECO:0000259" key="10">
    <source>
        <dbReference type="PROSITE" id="PS50887"/>
    </source>
</evidence>
<dbReference type="InterPro" id="IPR029787">
    <property type="entry name" value="Nucleotide_cyclase"/>
</dbReference>
<evidence type="ECO:0000256" key="1">
    <source>
        <dbReference type="ARBA" id="ARBA00001946"/>
    </source>
</evidence>
<dbReference type="InterPro" id="IPR007895">
    <property type="entry name" value="MASE1"/>
</dbReference>
<dbReference type="EC" id="2.7.7.65" evidence="3"/>
<dbReference type="Gene3D" id="3.30.70.270">
    <property type="match status" value="1"/>
</dbReference>
<evidence type="ECO:0000313" key="11">
    <source>
        <dbReference type="EMBL" id="KJY98557.1"/>
    </source>
</evidence>
<evidence type="ECO:0000256" key="4">
    <source>
        <dbReference type="ARBA" id="ARBA00022475"/>
    </source>
</evidence>
<feature type="domain" description="GGDEF" evidence="10">
    <location>
        <begin position="343"/>
        <end position="472"/>
    </location>
</feature>
<dbReference type="AlphaFoldDB" id="A0A0F4PQZ3"/>
<dbReference type="PANTHER" id="PTHR45138:SF9">
    <property type="entry name" value="DIGUANYLATE CYCLASE DGCM-RELATED"/>
    <property type="match status" value="1"/>
</dbReference>
<organism evidence="11 12">
    <name type="scientific">Pseudoalteromonas ruthenica</name>
    <dbReference type="NCBI Taxonomy" id="151081"/>
    <lineage>
        <taxon>Bacteria</taxon>
        <taxon>Pseudomonadati</taxon>
        <taxon>Pseudomonadota</taxon>
        <taxon>Gammaproteobacteria</taxon>
        <taxon>Alteromonadales</taxon>
        <taxon>Pseudoalteromonadaceae</taxon>
        <taxon>Pseudoalteromonas</taxon>
    </lineage>
</organism>
<dbReference type="Pfam" id="PF00990">
    <property type="entry name" value="GGDEF"/>
    <property type="match status" value="1"/>
</dbReference>
<dbReference type="Proteomes" id="UP000033664">
    <property type="component" value="Unassembled WGS sequence"/>
</dbReference>
<evidence type="ECO:0000256" key="2">
    <source>
        <dbReference type="ARBA" id="ARBA00004651"/>
    </source>
</evidence>
<dbReference type="RefSeq" id="WP_045979680.1">
    <property type="nucleotide sequence ID" value="NZ_JXXY01000010.1"/>
</dbReference>
<proteinExistence type="predicted"/>
<dbReference type="OrthoDB" id="9812260at2"/>
<evidence type="ECO:0000256" key="7">
    <source>
        <dbReference type="ARBA" id="ARBA00023136"/>
    </source>
</evidence>
<feature type="transmembrane region" description="Helical" evidence="9">
    <location>
        <begin position="137"/>
        <end position="161"/>
    </location>
</feature>
<dbReference type="InterPro" id="IPR000160">
    <property type="entry name" value="GGDEF_dom"/>
</dbReference>
<keyword evidence="7 9" id="KW-0472">Membrane</keyword>
<dbReference type="InterPro" id="IPR050469">
    <property type="entry name" value="Diguanylate_Cyclase"/>
</dbReference>
<protein>
    <recommendedName>
        <fullName evidence="3">diguanylate cyclase</fullName>
        <ecNumber evidence="3">2.7.7.65</ecNumber>
    </recommendedName>
</protein>
<dbReference type="Pfam" id="PF05231">
    <property type="entry name" value="MASE1"/>
    <property type="match status" value="1"/>
</dbReference>
<reference evidence="11 12" key="1">
    <citation type="journal article" date="2015" name="BMC Genomics">
        <title>Genome mining reveals unlocked bioactive potential of marine Gram-negative bacteria.</title>
        <authorList>
            <person name="Machado H."/>
            <person name="Sonnenschein E.C."/>
            <person name="Melchiorsen J."/>
            <person name="Gram L."/>
        </authorList>
    </citation>
    <scope>NUCLEOTIDE SEQUENCE [LARGE SCALE GENOMIC DNA]</scope>
    <source>
        <strain evidence="11 12">S3137</strain>
    </source>
</reference>
<feature type="transmembrane region" description="Helical" evidence="9">
    <location>
        <begin position="272"/>
        <end position="295"/>
    </location>
</feature>
<dbReference type="SUPFAM" id="SSF55073">
    <property type="entry name" value="Nucleotide cyclase"/>
    <property type="match status" value="1"/>
</dbReference>
<feature type="transmembrane region" description="Helical" evidence="9">
    <location>
        <begin position="227"/>
        <end position="260"/>
    </location>
</feature>
<feature type="transmembrane region" description="Helical" evidence="9">
    <location>
        <begin position="167"/>
        <end position="189"/>
    </location>
</feature>
<evidence type="ECO:0000256" key="5">
    <source>
        <dbReference type="ARBA" id="ARBA00022692"/>
    </source>
</evidence>
<accession>A0A0F4PQZ3</accession>
<keyword evidence="5 9" id="KW-0812">Transmembrane</keyword>
<evidence type="ECO:0000256" key="6">
    <source>
        <dbReference type="ARBA" id="ARBA00022989"/>
    </source>
</evidence>
<dbReference type="GeneID" id="58229325"/>
<dbReference type="InterPro" id="IPR043128">
    <property type="entry name" value="Rev_trsase/Diguanyl_cyclase"/>
</dbReference>
<dbReference type="SMART" id="SM00267">
    <property type="entry name" value="GGDEF"/>
    <property type="match status" value="1"/>
</dbReference>
<comment type="subcellular location">
    <subcellularLocation>
        <location evidence="2">Cell membrane</location>
        <topology evidence="2">Multi-pass membrane protein</topology>
    </subcellularLocation>
</comment>
<feature type="transmembrane region" description="Helical" evidence="9">
    <location>
        <begin position="21"/>
        <end position="41"/>
    </location>
</feature>
<dbReference type="CDD" id="cd01949">
    <property type="entry name" value="GGDEF"/>
    <property type="match status" value="1"/>
</dbReference>
<keyword evidence="4" id="KW-1003">Cell membrane</keyword>
<dbReference type="eggNOG" id="COG3447">
    <property type="taxonomic scope" value="Bacteria"/>
</dbReference>
<name>A0A0F4PQZ3_9GAMM</name>
<dbReference type="eggNOG" id="COG3706">
    <property type="taxonomic scope" value="Bacteria"/>
</dbReference>
<comment type="catalytic activity">
    <reaction evidence="8">
        <text>2 GTP = 3',3'-c-di-GMP + 2 diphosphate</text>
        <dbReference type="Rhea" id="RHEA:24898"/>
        <dbReference type="ChEBI" id="CHEBI:33019"/>
        <dbReference type="ChEBI" id="CHEBI:37565"/>
        <dbReference type="ChEBI" id="CHEBI:58805"/>
        <dbReference type="EC" id="2.7.7.65"/>
    </reaction>
</comment>